<keyword evidence="5 8" id="KW-0998">Cell outer membrane</keyword>
<evidence type="ECO:0000256" key="4">
    <source>
        <dbReference type="ARBA" id="ARBA00023139"/>
    </source>
</evidence>
<evidence type="ECO:0000313" key="12">
    <source>
        <dbReference type="Proteomes" id="UP000784128"/>
    </source>
</evidence>
<evidence type="ECO:0000256" key="9">
    <source>
        <dbReference type="SAM" id="SignalP"/>
    </source>
</evidence>
<keyword evidence="12" id="KW-1185">Reference proteome</keyword>
<evidence type="ECO:0000256" key="2">
    <source>
        <dbReference type="ARBA" id="ARBA00022729"/>
    </source>
</evidence>
<evidence type="ECO:0000256" key="8">
    <source>
        <dbReference type="HAMAP-Rule" id="MF_02204"/>
    </source>
</evidence>
<dbReference type="CDD" id="cd07185">
    <property type="entry name" value="OmpA_C-like"/>
    <property type="match status" value="1"/>
</dbReference>
<dbReference type="PROSITE" id="PS51123">
    <property type="entry name" value="OMPA_2"/>
    <property type="match status" value="1"/>
</dbReference>
<protein>
    <recommendedName>
        <fullName evidence="8">Peptidoglycan-associated lipoprotein</fullName>
        <shortName evidence="8">PAL</shortName>
    </recommendedName>
</protein>
<comment type="caution">
    <text evidence="11">The sequence shown here is derived from an EMBL/GenBank/DDBJ whole genome shotgun (WGS) entry which is preliminary data.</text>
</comment>
<dbReference type="PANTHER" id="PTHR30329:SF21">
    <property type="entry name" value="LIPOPROTEIN YIAD-RELATED"/>
    <property type="match status" value="1"/>
</dbReference>
<dbReference type="Gene3D" id="3.30.1330.60">
    <property type="entry name" value="OmpA-like domain"/>
    <property type="match status" value="1"/>
</dbReference>
<keyword evidence="2 8" id="KW-0732">Signal</keyword>
<accession>A0ABS5U3T4</accession>
<dbReference type="InterPro" id="IPR039001">
    <property type="entry name" value="Pal"/>
</dbReference>
<dbReference type="InterPro" id="IPR006664">
    <property type="entry name" value="OMP_bac"/>
</dbReference>
<evidence type="ECO:0000256" key="6">
    <source>
        <dbReference type="ARBA" id="ARBA00023288"/>
    </source>
</evidence>
<keyword evidence="3 8" id="KW-0472">Membrane</keyword>
<dbReference type="EMBL" id="JAHDYS010000001">
    <property type="protein sequence ID" value="MBT1070328.1"/>
    <property type="molecule type" value="Genomic_DNA"/>
</dbReference>
<keyword evidence="6 8" id="KW-0449">Lipoprotein</keyword>
<evidence type="ECO:0000256" key="7">
    <source>
        <dbReference type="ARBA" id="ARBA00023306"/>
    </source>
</evidence>
<feature type="domain" description="OmpA-like" evidence="10">
    <location>
        <begin position="75"/>
        <end position="190"/>
    </location>
</feature>
<evidence type="ECO:0000256" key="5">
    <source>
        <dbReference type="ARBA" id="ARBA00023237"/>
    </source>
</evidence>
<evidence type="ECO:0000259" key="10">
    <source>
        <dbReference type="PROSITE" id="PS51123"/>
    </source>
</evidence>
<keyword evidence="7" id="KW-0131">Cell cycle</keyword>
<reference evidence="11 12" key="1">
    <citation type="submission" date="2021-05" db="EMBL/GenBank/DDBJ databases">
        <title>The draft genome of Geobacter chapellei DSM 13688.</title>
        <authorList>
            <person name="Xu Z."/>
            <person name="Masuda Y."/>
            <person name="Itoh H."/>
            <person name="Senoo K."/>
        </authorList>
    </citation>
    <scope>NUCLEOTIDE SEQUENCE [LARGE SCALE GENOMIC DNA]</scope>
    <source>
        <strain evidence="11 12">DSM 13688</strain>
    </source>
</reference>
<feature type="signal peptide" evidence="9">
    <location>
        <begin position="1"/>
        <end position="17"/>
    </location>
</feature>
<name>A0ABS5U3T4_9BACT</name>
<dbReference type="InterPro" id="IPR036737">
    <property type="entry name" value="OmpA-like_sf"/>
</dbReference>
<dbReference type="InterPro" id="IPR006665">
    <property type="entry name" value="OmpA-like"/>
</dbReference>
<proteinExistence type="inferred from homology"/>
<dbReference type="HAMAP" id="MF_02204">
    <property type="entry name" value="Pal"/>
    <property type="match status" value="1"/>
</dbReference>
<comment type="subcellular location">
    <subcellularLocation>
        <location evidence="8">Cell outer membrane</location>
        <topology evidence="8">Lipid-anchor</topology>
    </subcellularLocation>
</comment>
<dbReference type="InterPro" id="IPR014169">
    <property type="entry name" value="Pal_lipo_C"/>
</dbReference>
<evidence type="ECO:0000256" key="1">
    <source>
        <dbReference type="ARBA" id="ARBA00022618"/>
    </source>
</evidence>
<keyword evidence="1" id="KW-0132">Cell division</keyword>
<dbReference type="PROSITE" id="PS51257">
    <property type="entry name" value="PROKAR_LIPOPROTEIN"/>
    <property type="match status" value="1"/>
</dbReference>
<feature type="chain" id="PRO_5047133486" description="Peptidoglycan-associated lipoprotein" evidence="9">
    <location>
        <begin position="18"/>
        <end position="190"/>
    </location>
</feature>
<evidence type="ECO:0000313" key="11">
    <source>
        <dbReference type="EMBL" id="MBT1070328.1"/>
    </source>
</evidence>
<keyword evidence="4 8" id="KW-0564">Palmitate</keyword>
<gene>
    <name evidence="8 11" type="primary">pal</name>
    <name evidence="11" type="ORF">KJB30_00875</name>
</gene>
<organism evidence="11 12">
    <name type="scientific">Pelotalea chapellei</name>
    <dbReference type="NCBI Taxonomy" id="44671"/>
    <lineage>
        <taxon>Bacteria</taxon>
        <taxon>Pseudomonadati</taxon>
        <taxon>Thermodesulfobacteriota</taxon>
        <taxon>Desulfuromonadia</taxon>
        <taxon>Geobacterales</taxon>
        <taxon>Geobacteraceae</taxon>
        <taxon>Pelotalea</taxon>
    </lineage>
</organism>
<dbReference type="SUPFAM" id="SSF103088">
    <property type="entry name" value="OmpA-like"/>
    <property type="match status" value="1"/>
</dbReference>
<dbReference type="InterPro" id="IPR050330">
    <property type="entry name" value="Bact_OuterMem_StrucFunc"/>
</dbReference>
<dbReference type="NCBIfam" id="TIGR02802">
    <property type="entry name" value="Pal_lipo"/>
    <property type="match status" value="1"/>
</dbReference>
<dbReference type="PRINTS" id="PR01021">
    <property type="entry name" value="OMPADOMAIN"/>
</dbReference>
<sequence length="190" mass="20635">MKMLCCMGIMIAATACANKEVVKKDEPLGTTHTAASMPAIPFAEKTIKPPQQENKIDKPAAAPVESARQAPQAVKVAAATSDLEKIFFDLDSSNLSNDARQVLVKDAETMMQLNNLKVTIEGHCDERGSAEYNLALGERRARAAMQYLITLGVPAAKLSVVSYGKEKPAVVGNTESAWTKNRRDEFVVQR</sequence>
<comment type="similarity">
    <text evidence="8">Belongs to the Pal lipoprotein family.</text>
</comment>
<dbReference type="Proteomes" id="UP000784128">
    <property type="component" value="Unassembled WGS sequence"/>
</dbReference>
<dbReference type="PANTHER" id="PTHR30329">
    <property type="entry name" value="STATOR ELEMENT OF FLAGELLAR MOTOR COMPLEX"/>
    <property type="match status" value="1"/>
</dbReference>
<evidence type="ECO:0000256" key="3">
    <source>
        <dbReference type="ARBA" id="ARBA00023136"/>
    </source>
</evidence>
<dbReference type="Pfam" id="PF00691">
    <property type="entry name" value="OmpA"/>
    <property type="match status" value="1"/>
</dbReference>